<proteinExistence type="predicted"/>
<dbReference type="RefSeq" id="WP_211939176.1">
    <property type="nucleotide sequence ID" value="NZ_CP073078.1"/>
</dbReference>
<dbReference type="KEGG" id="caul:KCG34_04360"/>
<sequence>MGSSSSRRLARFLAVVILAATVAAAGTRAAAAQASAESASPREGLAAAKSFALVADLKDQVFGTRAEGIMQKATPLFATDWRSNEEFTGLVARTLEADGKRAEAAPTVENLTAQTERGSPDDEALGKLSSAVSQAHPDMDVDVHLLVLMLPVDRYGREYRPGSYFLGGGLLGLLSHESETFRPAYVVRVNDSMSASDWGRVECTIAYTVVAIDAKSHKVIAKAENQLTHGKLPDRFWIGDYSSLAEEDKSVLHRSCVDGLVSAVTASLRKLGVVRALP</sequence>
<keyword evidence="3" id="KW-1185">Reference proteome</keyword>
<keyword evidence="1" id="KW-0732">Signal</keyword>
<evidence type="ECO:0000313" key="3">
    <source>
        <dbReference type="Proteomes" id="UP000676409"/>
    </source>
</evidence>
<name>A0A975G338_9CAUL</name>
<evidence type="ECO:0000256" key="1">
    <source>
        <dbReference type="SAM" id="SignalP"/>
    </source>
</evidence>
<dbReference type="Proteomes" id="UP000676409">
    <property type="component" value="Chromosome"/>
</dbReference>
<protein>
    <submittedName>
        <fullName evidence="2">Uncharacterized protein</fullName>
    </submittedName>
</protein>
<accession>A0A975G338</accession>
<dbReference type="EMBL" id="CP073078">
    <property type="protein sequence ID" value="QUD89126.1"/>
    <property type="molecule type" value="Genomic_DNA"/>
</dbReference>
<gene>
    <name evidence="2" type="ORF">KCG34_04360</name>
</gene>
<reference evidence="2" key="1">
    <citation type="submission" date="2021-04" db="EMBL/GenBank/DDBJ databases">
        <title>The complete genome sequence of Caulobacter sp. S6.</title>
        <authorList>
            <person name="Tang Y."/>
            <person name="Ouyang W."/>
            <person name="Liu Q."/>
            <person name="Huang B."/>
            <person name="Guo Z."/>
            <person name="Lei P."/>
        </authorList>
    </citation>
    <scope>NUCLEOTIDE SEQUENCE</scope>
    <source>
        <strain evidence="2">S6</strain>
    </source>
</reference>
<feature type="signal peptide" evidence="1">
    <location>
        <begin position="1"/>
        <end position="25"/>
    </location>
</feature>
<dbReference type="AlphaFoldDB" id="A0A975G338"/>
<evidence type="ECO:0000313" key="2">
    <source>
        <dbReference type="EMBL" id="QUD89126.1"/>
    </source>
</evidence>
<feature type="chain" id="PRO_5037354521" evidence="1">
    <location>
        <begin position="26"/>
        <end position="278"/>
    </location>
</feature>
<organism evidence="2 3">
    <name type="scientific">Phenylobacterium montanum</name>
    <dbReference type="NCBI Taxonomy" id="2823693"/>
    <lineage>
        <taxon>Bacteria</taxon>
        <taxon>Pseudomonadati</taxon>
        <taxon>Pseudomonadota</taxon>
        <taxon>Alphaproteobacteria</taxon>
        <taxon>Caulobacterales</taxon>
        <taxon>Caulobacteraceae</taxon>
        <taxon>Phenylobacterium</taxon>
    </lineage>
</organism>